<dbReference type="OrthoDB" id="25997at2"/>
<name>A0A2T0QWX6_9ACTN</name>
<feature type="transmembrane region" description="Helical" evidence="1">
    <location>
        <begin position="103"/>
        <end position="125"/>
    </location>
</feature>
<dbReference type="AlphaFoldDB" id="A0A2T0QWX6"/>
<comment type="caution">
    <text evidence="2">The sequence shown here is derived from an EMBL/GenBank/DDBJ whole genome shotgun (WGS) entry which is preliminary data.</text>
</comment>
<keyword evidence="1" id="KW-0472">Membrane</keyword>
<keyword evidence="1" id="KW-0812">Transmembrane</keyword>
<sequence>MQQQRRTTGLGRVLVALYAVFAVAAVSRAAVQIATDFHTAPVAYLLSAFAGVVYVLATVGLGRSGPRWRRVAWVACSVELLGVLAVGTLSLTDPAAFPKAAVWSHFGSGYGYVPVVLPILGLVYLRREARRARTPDA</sequence>
<evidence type="ECO:0000256" key="1">
    <source>
        <dbReference type="SAM" id="Phobius"/>
    </source>
</evidence>
<keyword evidence="3" id="KW-1185">Reference proteome</keyword>
<gene>
    <name evidence="2" type="ORF">CLV37_11842</name>
</gene>
<evidence type="ECO:0000313" key="2">
    <source>
        <dbReference type="EMBL" id="PRY10072.1"/>
    </source>
</evidence>
<feature type="transmembrane region" description="Helical" evidence="1">
    <location>
        <begin position="39"/>
        <end position="59"/>
    </location>
</feature>
<protein>
    <recommendedName>
        <fullName evidence="4">Integral membrane protein</fullName>
    </recommendedName>
</protein>
<keyword evidence="1" id="KW-1133">Transmembrane helix</keyword>
<proteinExistence type="predicted"/>
<dbReference type="Proteomes" id="UP000238083">
    <property type="component" value="Unassembled WGS sequence"/>
</dbReference>
<organism evidence="2 3">
    <name type="scientific">Kineococcus rhizosphaerae</name>
    <dbReference type="NCBI Taxonomy" id="559628"/>
    <lineage>
        <taxon>Bacteria</taxon>
        <taxon>Bacillati</taxon>
        <taxon>Actinomycetota</taxon>
        <taxon>Actinomycetes</taxon>
        <taxon>Kineosporiales</taxon>
        <taxon>Kineosporiaceae</taxon>
        <taxon>Kineococcus</taxon>
    </lineage>
</organism>
<feature type="transmembrane region" description="Helical" evidence="1">
    <location>
        <begin position="71"/>
        <end position="91"/>
    </location>
</feature>
<evidence type="ECO:0008006" key="4">
    <source>
        <dbReference type="Google" id="ProtNLM"/>
    </source>
</evidence>
<accession>A0A2T0QWX6</accession>
<dbReference type="EMBL" id="PVZF01000018">
    <property type="protein sequence ID" value="PRY10072.1"/>
    <property type="molecule type" value="Genomic_DNA"/>
</dbReference>
<reference evidence="2 3" key="1">
    <citation type="submission" date="2018-03" db="EMBL/GenBank/DDBJ databases">
        <title>Genomic Encyclopedia of Archaeal and Bacterial Type Strains, Phase II (KMG-II): from individual species to whole genera.</title>
        <authorList>
            <person name="Goeker M."/>
        </authorList>
    </citation>
    <scope>NUCLEOTIDE SEQUENCE [LARGE SCALE GENOMIC DNA]</scope>
    <source>
        <strain evidence="2 3">DSM 19711</strain>
    </source>
</reference>
<evidence type="ECO:0000313" key="3">
    <source>
        <dbReference type="Proteomes" id="UP000238083"/>
    </source>
</evidence>